<dbReference type="PROSITE" id="PS50110">
    <property type="entry name" value="RESPONSE_REGULATORY"/>
    <property type="match status" value="1"/>
</dbReference>
<dbReference type="Pfam" id="PF00196">
    <property type="entry name" value="GerE"/>
    <property type="match status" value="1"/>
</dbReference>
<evidence type="ECO:0000256" key="5">
    <source>
        <dbReference type="PROSITE-ProRule" id="PRU00169"/>
    </source>
</evidence>
<dbReference type="Proteomes" id="UP000190797">
    <property type="component" value="Chromosome"/>
</dbReference>
<keyword evidence="3 8" id="KW-0238">DNA-binding</keyword>
<feature type="domain" description="HTH luxR-type" evidence="6">
    <location>
        <begin position="147"/>
        <end position="212"/>
    </location>
</feature>
<evidence type="ECO:0000259" key="7">
    <source>
        <dbReference type="PROSITE" id="PS50110"/>
    </source>
</evidence>
<name>A0A1U9ZUV0_9ACTN</name>
<dbReference type="KEGG" id="noa:BKM31_09800"/>
<dbReference type="Gene3D" id="3.40.50.2300">
    <property type="match status" value="1"/>
</dbReference>
<dbReference type="GO" id="GO:0006355">
    <property type="term" value="P:regulation of DNA-templated transcription"/>
    <property type="evidence" value="ECO:0007669"/>
    <property type="project" value="InterPro"/>
</dbReference>
<feature type="domain" description="Response regulatory" evidence="7">
    <location>
        <begin position="3"/>
        <end position="119"/>
    </location>
</feature>
<dbReference type="InterPro" id="IPR058245">
    <property type="entry name" value="NreC/VraR/RcsB-like_REC"/>
</dbReference>
<dbReference type="PANTHER" id="PTHR43214">
    <property type="entry name" value="TWO-COMPONENT RESPONSE REGULATOR"/>
    <property type="match status" value="1"/>
</dbReference>
<dbReference type="RefSeq" id="WP_080037859.1">
    <property type="nucleotide sequence ID" value="NZ_CP017717.1"/>
</dbReference>
<proteinExistence type="predicted"/>
<dbReference type="CDD" id="cd06170">
    <property type="entry name" value="LuxR_C_like"/>
    <property type="match status" value="1"/>
</dbReference>
<evidence type="ECO:0000313" key="9">
    <source>
        <dbReference type="Proteomes" id="UP000190797"/>
    </source>
</evidence>
<organism evidence="8 9">
    <name type="scientific">[Actinomadura] parvosata subsp. kistnae</name>
    <dbReference type="NCBI Taxonomy" id="1909395"/>
    <lineage>
        <taxon>Bacteria</taxon>
        <taxon>Bacillati</taxon>
        <taxon>Actinomycetota</taxon>
        <taxon>Actinomycetes</taxon>
        <taxon>Streptosporangiales</taxon>
        <taxon>Streptosporangiaceae</taxon>
        <taxon>Nonomuraea</taxon>
    </lineage>
</organism>
<dbReference type="InterPro" id="IPR011006">
    <property type="entry name" value="CheY-like_superfamily"/>
</dbReference>
<evidence type="ECO:0000256" key="2">
    <source>
        <dbReference type="ARBA" id="ARBA00023015"/>
    </source>
</evidence>
<sequence>MISVVLVDDQELARAGLRTILRQPYGFDVVGEAADGQAALAEVARARPDAVVMDIRMPRMDGVEATRALLAADPAARVLVLTTFGEDAVLAAALRAGASGFCLKDAPAEDIQRAVRAVAAGDGWLDPAVCGRVLRRYRTDPVTDPDAARRLGELTSRELDVLKLIGRGLTNAEIARHLVLGEGTIKTHVGRIFLKLAVRDRAAAVVFAFDHGVVRPGEPSPMPEV</sequence>
<evidence type="ECO:0000259" key="6">
    <source>
        <dbReference type="PROSITE" id="PS50043"/>
    </source>
</evidence>
<dbReference type="SUPFAM" id="SSF52172">
    <property type="entry name" value="CheY-like"/>
    <property type="match status" value="1"/>
</dbReference>
<dbReference type="PROSITE" id="PS00622">
    <property type="entry name" value="HTH_LUXR_1"/>
    <property type="match status" value="1"/>
</dbReference>
<keyword evidence="4" id="KW-0804">Transcription</keyword>
<dbReference type="PANTHER" id="PTHR43214:SF24">
    <property type="entry name" value="TRANSCRIPTIONAL REGULATORY PROTEIN NARL-RELATED"/>
    <property type="match status" value="1"/>
</dbReference>
<dbReference type="AlphaFoldDB" id="A0A1U9ZUV0"/>
<dbReference type="GO" id="GO:0000160">
    <property type="term" value="P:phosphorelay signal transduction system"/>
    <property type="evidence" value="ECO:0007669"/>
    <property type="project" value="InterPro"/>
</dbReference>
<keyword evidence="9" id="KW-1185">Reference proteome</keyword>
<keyword evidence="1 5" id="KW-0597">Phosphoprotein</keyword>
<dbReference type="PROSITE" id="PS50043">
    <property type="entry name" value="HTH_LUXR_2"/>
    <property type="match status" value="1"/>
</dbReference>
<evidence type="ECO:0000256" key="3">
    <source>
        <dbReference type="ARBA" id="ARBA00023125"/>
    </source>
</evidence>
<dbReference type="InterPro" id="IPR001789">
    <property type="entry name" value="Sig_transdc_resp-reg_receiver"/>
</dbReference>
<evidence type="ECO:0000256" key="1">
    <source>
        <dbReference type="ARBA" id="ARBA00022553"/>
    </source>
</evidence>
<accession>A0A1U9ZUV0</accession>
<feature type="modified residue" description="4-aspartylphosphate" evidence="5">
    <location>
        <position position="54"/>
    </location>
</feature>
<evidence type="ECO:0000313" key="8">
    <source>
        <dbReference type="EMBL" id="AQZ61724.1"/>
    </source>
</evidence>
<dbReference type="PRINTS" id="PR00038">
    <property type="entry name" value="HTHLUXR"/>
</dbReference>
<dbReference type="EMBL" id="CP017717">
    <property type="protein sequence ID" value="AQZ61724.1"/>
    <property type="molecule type" value="Genomic_DNA"/>
</dbReference>
<gene>
    <name evidence="8" type="ORF">BKM31_09800</name>
</gene>
<dbReference type="STRING" id="1909395.BKM31_09800"/>
<dbReference type="InterPro" id="IPR016032">
    <property type="entry name" value="Sig_transdc_resp-reg_C-effctor"/>
</dbReference>
<dbReference type="InterPro" id="IPR000792">
    <property type="entry name" value="Tscrpt_reg_LuxR_C"/>
</dbReference>
<reference evidence="9" key="1">
    <citation type="journal article" date="2017" name="Med. Chem. Commun.">
        <title>Nonomuraea sp. ATCC 55076 harbours the largest actinomycete chromosome to date and the kistamicin biosynthetic gene cluster.</title>
        <authorList>
            <person name="Nazari B."/>
            <person name="Forneris C.C."/>
            <person name="Gibson M.I."/>
            <person name="Moon K."/>
            <person name="Schramma K.R."/>
            <person name="Seyedsayamdost M.R."/>
        </authorList>
    </citation>
    <scope>NUCLEOTIDE SEQUENCE [LARGE SCALE GENOMIC DNA]</scope>
    <source>
        <strain evidence="9">ATCC 55076</strain>
    </source>
</reference>
<dbReference type="GO" id="GO:0003677">
    <property type="term" value="F:DNA binding"/>
    <property type="evidence" value="ECO:0007669"/>
    <property type="project" value="UniProtKB-KW"/>
</dbReference>
<dbReference type="Pfam" id="PF00072">
    <property type="entry name" value="Response_reg"/>
    <property type="match status" value="1"/>
</dbReference>
<dbReference type="CDD" id="cd17535">
    <property type="entry name" value="REC_NarL-like"/>
    <property type="match status" value="1"/>
</dbReference>
<evidence type="ECO:0000256" key="4">
    <source>
        <dbReference type="ARBA" id="ARBA00023163"/>
    </source>
</evidence>
<dbReference type="OrthoDB" id="9808843at2"/>
<dbReference type="SUPFAM" id="SSF46894">
    <property type="entry name" value="C-terminal effector domain of the bipartite response regulators"/>
    <property type="match status" value="1"/>
</dbReference>
<keyword evidence="2" id="KW-0805">Transcription regulation</keyword>
<protein>
    <submittedName>
        <fullName evidence="8">DNA-binding response regulator</fullName>
    </submittedName>
</protein>
<dbReference type="SMART" id="SM00421">
    <property type="entry name" value="HTH_LUXR"/>
    <property type="match status" value="1"/>
</dbReference>
<dbReference type="InterPro" id="IPR039420">
    <property type="entry name" value="WalR-like"/>
</dbReference>
<dbReference type="SMART" id="SM00448">
    <property type="entry name" value="REC"/>
    <property type="match status" value="1"/>
</dbReference>